<dbReference type="InterPro" id="IPR020945">
    <property type="entry name" value="DMSO/NO3_reduct_chaperone"/>
</dbReference>
<reference evidence="2 3" key="1">
    <citation type="journal article" date="2023" name="Antonie Van Leeuwenhoek">
        <title>Mesoterricola silvestris gen. nov., sp. nov., Mesoterricola sediminis sp. nov., Geothrix oryzae sp. nov., Geothrix edaphica sp. nov., Geothrix rubra sp. nov., and Geothrix limicola sp. nov., six novel members of Acidobacteriota isolated from soils.</title>
        <authorList>
            <person name="Itoh H."/>
            <person name="Sugisawa Y."/>
            <person name="Mise K."/>
            <person name="Xu Z."/>
            <person name="Kuniyasu M."/>
            <person name="Ushijima N."/>
            <person name="Kawano K."/>
            <person name="Kobayashi E."/>
            <person name="Shiratori Y."/>
            <person name="Masuda Y."/>
            <person name="Senoo K."/>
        </authorList>
    </citation>
    <scope>NUCLEOTIDE SEQUENCE [LARGE SCALE GENOMIC DNA]</scope>
    <source>
        <strain evidence="2 3">Red804</strain>
    </source>
</reference>
<evidence type="ECO:0008006" key="4">
    <source>
        <dbReference type="Google" id="ProtNLM"/>
    </source>
</evidence>
<gene>
    <name evidence="2" type="ORF">GETHLI_33230</name>
</gene>
<dbReference type="EMBL" id="BSDE01000008">
    <property type="protein sequence ID" value="GLH74821.1"/>
    <property type="molecule type" value="Genomic_DNA"/>
</dbReference>
<proteinExistence type="predicted"/>
<dbReference type="InterPro" id="IPR036411">
    <property type="entry name" value="TorD-like_sf"/>
</dbReference>
<dbReference type="Gene3D" id="1.10.3480.10">
    <property type="entry name" value="TorD-like"/>
    <property type="match status" value="1"/>
</dbReference>
<protein>
    <recommendedName>
        <fullName evidence="4">Molecular chaperone TorD</fullName>
    </recommendedName>
</protein>
<name>A0ABQ5QJS9_9BACT</name>
<dbReference type="PANTHER" id="PTHR34227">
    <property type="entry name" value="CHAPERONE PROTEIN YCDY"/>
    <property type="match status" value="1"/>
</dbReference>
<sequence>MVTLLGITMPLALLADLAQILAEAFIEPDADLREDLLQLLESGPGPTLADPLKRMTAEVMGPEDQAVEYARLFLHAKDTDTVHLFESVQARGHHMAPEVIDPIRAIYDEADISLQADLNLPPDHLGLELACLSHLLGECLEGDLAERPRYQKLARRLIGEHLRPLLALVLEQLPQVSAHPYYLAAAELASALLPETEKALAEF</sequence>
<dbReference type="Pfam" id="PF02613">
    <property type="entry name" value="Nitrate_red_del"/>
    <property type="match status" value="1"/>
</dbReference>
<dbReference type="InterPro" id="IPR050289">
    <property type="entry name" value="TorD/DmsD_chaperones"/>
</dbReference>
<evidence type="ECO:0000256" key="1">
    <source>
        <dbReference type="ARBA" id="ARBA00023186"/>
    </source>
</evidence>
<keyword evidence="3" id="KW-1185">Reference proteome</keyword>
<dbReference type="SUPFAM" id="SSF89155">
    <property type="entry name" value="TorD-like"/>
    <property type="match status" value="1"/>
</dbReference>
<organism evidence="2 3">
    <name type="scientific">Geothrix limicola</name>
    <dbReference type="NCBI Taxonomy" id="2927978"/>
    <lineage>
        <taxon>Bacteria</taxon>
        <taxon>Pseudomonadati</taxon>
        <taxon>Acidobacteriota</taxon>
        <taxon>Holophagae</taxon>
        <taxon>Holophagales</taxon>
        <taxon>Holophagaceae</taxon>
        <taxon>Geothrix</taxon>
    </lineage>
</organism>
<dbReference type="Proteomes" id="UP001165069">
    <property type="component" value="Unassembled WGS sequence"/>
</dbReference>
<keyword evidence="1" id="KW-0143">Chaperone</keyword>
<accession>A0ABQ5QJS9</accession>
<evidence type="ECO:0000313" key="3">
    <source>
        <dbReference type="Proteomes" id="UP001165069"/>
    </source>
</evidence>
<comment type="caution">
    <text evidence="2">The sequence shown here is derived from an EMBL/GenBank/DDBJ whole genome shotgun (WGS) entry which is preliminary data.</text>
</comment>
<evidence type="ECO:0000313" key="2">
    <source>
        <dbReference type="EMBL" id="GLH74821.1"/>
    </source>
</evidence>
<dbReference type="PANTHER" id="PTHR34227:SF1">
    <property type="entry name" value="DIMETHYL SULFOXIDE REDUCTASE CHAPERONE-RELATED"/>
    <property type="match status" value="1"/>
</dbReference>